<dbReference type="InParanoid" id="K1VI29"/>
<dbReference type="AlphaFoldDB" id="K1VI29"/>
<feature type="compositionally biased region" description="Pro residues" evidence="1">
    <location>
        <begin position="168"/>
        <end position="177"/>
    </location>
</feature>
<name>K1VI29_TRIAC</name>
<gene>
    <name evidence="3" type="ORF">A1Q2_01783</name>
</gene>
<dbReference type="InterPro" id="IPR046985">
    <property type="entry name" value="IP5"/>
</dbReference>
<evidence type="ECO:0000259" key="2">
    <source>
        <dbReference type="Pfam" id="PF22669"/>
    </source>
</evidence>
<dbReference type="InterPro" id="IPR036691">
    <property type="entry name" value="Endo/exonu/phosph_ase_sf"/>
</dbReference>
<dbReference type="Pfam" id="PF22669">
    <property type="entry name" value="Exo_endo_phos2"/>
    <property type="match status" value="1"/>
</dbReference>
<evidence type="ECO:0000313" key="4">
    <source>
        <dbReference type="Proteomes" id="UP000006757"/>
    </source>
</evidence>
<feature type="compositionally biased region" description="Low complexity" evidence="1">
    <location>
        <begin position="206"/>
        <end position="220"/>
    </location>
</feature>
<evidence type="ECO:0000256" key="1">
    <source>
        <dbReference type="SAM" id="MobiDB-lite"/>
    </source>
</evidence>
<dbReference type="eggNOG" id="KOG0566">
    <property type="taxonomic scope" value="Eukaryota"/>
</dbReference>
<dbReference type="SUPFAM" id="SSF56219">
    <property type="entry name" value="DNase I-like"/>
    <property type="match status" value="1"/>
</dbReference>
<feature type="region of interest" description="Disordered" evidence="1">
    <location>
        <begin position="162"/>
        <end position="239"/>
    </location>
</feature>
<dbReference type="InterPro" id="IPR000300">
    <property type="entry name" value="IPPc"/>
</dbReference>
<accession>K1VI29</accession>
<reference evidence="3 4" key="1">
    <citation type="journal article" date="2012" name="Eukaryot. Cell">
        <title>Genome sequence of the Trichosporon asahii environmental strain CBS 8904.</title>
        <authorList>
            <person name="Yang R.Y."/>
            <person name="Li H.T."/>
            <person name="Zhu H."/>
            <person name="Zhou G.P."/>
            <person name="Wang M."/>
            <person name="Wang L."/>
        </authorList>
    </citation>
    <scope>NUCLEOTIDE SEQUENCE [LARGE SCALE GENOMIC DNA]</scope>
    <source>
        <strain evidence="3 4">CBS 8904</strain>
    </source>
</reference>
<dbReference type="STRING" id="1220162.K1VI29"/>
<comment type="caution">
    <text evidence="3">The sequence shown here is derived from an EMBL/GenBank/DDBJ whole genome shotgun (WGS) entry which is preliminary data.</text>
</comment>
<keyword evidence="4" id="KW-1185">Reference proteome</keyword>
<dbReference type="Proteomes" id="UP000006757">
    <property type="component" value="Unassembled WGS sequence"/>
</dbReference>
<dbReference type="EMBL" id="AMBO01000240">
    <property type="protein sequence ID" value="EKD03770.1"/>
    <property type="molecule type" value="Genomic_DNA"/>
</dbReference>
<organism evidence="3 4">
    <name type="scientific">Trichosporon asahii var. asahii (strain CBS 8904)</name>
    <name type="common">Yeast</name>
    <dbReference type="NCBI Taxonomy" id="1220162"/>
    <lineage>
        <taxon>Eukaryota</taxon>
        <taxon>Fungi</taxon>
        <taxon>Dikarya</taxon>
        <taxon>Basidiomycota</taxon>
        <taxon>Agaricomycotina</taxon>
        <taxon>Tremellomycetes</taxon>
        <taxon>Trichosporonales</taxon>
        <taxon>Trichosporonaceae</taxon>
        <taxon>Trichosporon</taxon>
    </lineage>
</organism>
<dbReference type="HOGENOM" id="CLU_692965_0_0_1"/>
<proteinExistence type="predicted"/>
<sequence length="385" mass="40790">MRSEQLVGTALMVVVRSSLLPAIRNIEYAEKKTGLQGLSGNKGGIGIRFDLYDASVCLMTCHLAAGQSNFADRNADYRTISNGLVFLRGKTIDSHDDNGTDDYDTSEKHRIPAWTDEVKKAALADSLVNIARSKAGLKIDDRVESAAQGGVRSLVKEFTSVSLAPTPSTSPKPPAPPISRDNKPKAKPFAVSELARSIRPPPLPPRSNSTHSVSSVGSGSHEPKRRAPPPVPASDFRKLGLPSAEITPVATGDFVLVASPSKPPPLPPRSTKEAPVLKSEAAKKDVPAIPPRPPKPVTRKPTLDMDSAPPARLVEPVLRPDKPGMSMASDPKTGLQPTPQMVDVSKKTPPPVAAKPVQLKAAAHRAAAPVAPPKPNELKGKPVVD</sequence>
<feature type="region of interest" description="Disordered" evidence="1">
    <location>
        <begin position="256"/>
        <end position="385"/>
    </location>
</feature>
<evidence type="ECO:0000313" key="3">
    <source>
        <dbReference type="EMBL" id="EKD03770.1"/>
    </source>
</evidence>
<dbReference type="GO" id="GO:0004439">
    <property type="term" value="F:phosphatidylinositol-4,5-bisphosphate 5-phosphatase activity"/>
    <property type="evidence" value="ECO:0007669"/>
    <property type="project" value="TreeGrafter"/>
</dbReference>
<dbReference type="PANTHER" id="PTHR11200">
    <property type="entry name" value="INOSITOL 5-PHOSPHATASE"/>
    <property type="match status" value="1"/>
</dbReference>
<feature type="domain" description="Inositol polyphosphate-related phosphatase" evidence="2">
    <location>
        <begin position="1"/>
        <end position="96"/>
    </location>
</feature>
<dbReference type="Gene3D" id="3.60.10.10">
    <property type="entry name" value="Endonuclease/exonuclease/phosphatase"/>
    <property type="match status" value="1"/>
</dbReference>
<dbReference type="PANTHER" id="PTHR11200:SF257">
    <property type="entry name" value="PHOSPHOINOSITIDE 5-PHOSPHATASE"/>
    <property type="match status" value="1"/>
</dbReference>
<protein>
    <recommendedName>
        <fullName evidence="2">Inositol polyphosphate-related phosphatase domain-containing protein</fullName>
    </recommendedName>
</protein>
<feature type="compositionally biased region" description="Basic and acidic residues" evidence="1">
    <location>
        <begin position="376"/>
        <end position="385"/>
    </location>
</feature>
<dbReference type="GO" id="GO:0046856">
    <property type="term" value="P:phosphatidylinositol dephosphorylation"/>
    <property type="evidence" value="ECO:0007669"/>
    <property type="project" value="InterPro"/>
</dbReference>